<dbReference type="GO" id="GO:0001514">
    <property type="term" value="P:selenocysteine incorporation"/>
    <property type="evidence" value="ECO:0007669"/>
    <property type="project" value="InterPro"/>
</dbReference>
<dbReference type="InterPro" id="IPR050055">
    <property type="entry name" value="EF-Tu_GTPase"/>
</dbReference>
<dbReference type="PANTHER" id="PTHR43721:SF22">
    <property type="entry name" value="ELONGATION FACTOR TU, MITOCHONDRIAL"/>
    <property type="match status" value="1"/>
</dbReference>
<dbReference type="Proteomes" id="UP000013378">
    <property type="component" value="Unassembled WGS sequence"/>
</dbReference>
<dbReference type="AlphaFoldDB" id="R1CSW8"/>
<dbReference type="FunFam" id="3.40.50.300:FF:001064">
    <property type="entry name" value="Selenocysteine-specific translation elongation factor"/>
    <property type="match status" value="1"/>
</dbReference>
<dbReference type="CDD" id="cd04171">
    <property type="entry name" value="SelB"/>
    <property type="match status" value="1"/>
</dbReference>
<sequence length="635" mass="72704">MNNIIIGTAGHIDHGKTTLIKALTGRDTDRLEEEKKRGISIELGFTYFDLPRGRRAGIIDVPGHEKFIKNMLAGVVGMDIVALVVAADEGVMPQTKEHLAILNLLGIENGIVVLTKIDLVDDEWMELVKEDIKDNLRGTFLENSPILPVSSTEKTGIKEVIKVIDRLTEEVQERDITQTPRLPVDRSFTITGFGTVVTGTLLSGEFKVGDEVQVFPGNKVSRIRSIQVHGENTGVAYAGQRVAINLANLKKYEVSRGNVIAPVDSMKSTMMLDVKLKLLKDSKRIIENRPRLRLHIGTTEVLCRVVLLDREQLTPGESCYAQLRLEDEVVANRGDKFIIRFYSPVMTIGGGIVLEGNPPKRKRFDQKVLEELKVKEKGDSKEIVEKIIKKNSEEFPNLKDLNVLTTMSEEKIRKILDKLVNEKRIITFKLSDNIYAIHKEYYSHLMQQISEGLKEFHENNPLKIGMLKEELKSKYLNHIKPKLADTFINRLTEENVIKQDNEYVSLKDFEVKFNETQEKIKREIEKEYLNIKFQPLKFEELPNRLKYDSIDIKEVFEALIQFGVLIRLKDNIILHKKNYLESIDITKAHIKEYGCITVGELRDILNTNRKYAIAILEDFDSKKITKRIDNKRVLY</sequence>
<dbReference type="GO" id="GO:0005525">
    <property type="term" value="F:GTP binding"/>
    <property type="evidence" value="ECO:0007669"/>
    <property type="project" value="UniProtKB-KW"/>
</dbReference>
<dbReference type="NCBIfam" id="TIGR00475">
    <property type="entry name" value="selB"/>
    <property type="match status" value="1"/>
</dbReference>
<dbReference type="Pfam" id="PF25461">
    <property type="entry name" value="Beta-barrel_SelB"/>
    <property type="match status" value="1"/>
</dbReference>
<protein>
    <recommendedName>
        <fullName evidence="2">Selenocysteine-specific elongation factor</fullName>
    </recommendedName>
    <alternativeName>
        <fullName evidence="8">SelB translation factor</fullName>
    </alternativeName>
</protein>
<evidence type="ECO:0000256" key="2">
    <source>
        <dbReference type="ARBA" id="ARBA00015953"/>
    </source>
</evidence>
<evidence type="ECO:0000256" key="7">
    <source>
        <dbReference type="ARBA" id="ARBA00025526"/>
    </source>
</evidence>
<dbReference type="CDD" id="cd15491">
    <property type="entry name" value="selB_III"/>
    <property type="match status" value="1"/>
</dbReference>
<evidence type="ECO:0000256" key="6">
    <source>
        <dbReference type="ARBA" id="ARBA00023134"/>
    </source>
</evidence>
<dbReference type="InterPro" id="IPR000795">
    <property type="entry name" value="T_Tr_GTP-bd_dom"/>
</dbReference>
<dbReference type="PANTHER" id="PTHR43721">
    <property type="entry name" value="ELONGATION FACTOR TU-RELATED"/>
    <property type="match status" value="1"/>
</dbReference>
<dbReference type="Pfam" id="PF03144">
    <property type="entry name" value="GTP_EFTU_D2"/>
    <property type="match status" value="1"/>
</dbReference>
<evidence type="ECO:0000256" key="8">
    <source>
        <dbReference type="ARBA" id="ARBA00031615"/>
    </source>
</evidence>
<dbReference type="CDD" id="cd03696">
    <property type="entry name" value="SelB_II"/>
    <property type="match status" value="1"/>
</dbReference>
<dbReference type="InterPro" id="IPR057335">
    <property type="entry name" value="Beta-barrel_SelB"/>
</dbReference>
<feature type="domain" description="Tr-type G" evidence="9">
    <location>
        <begin position="1"/>
        <end position="173"/>
    </location>
</feature>
<dbReference type="Gene3D" id="2.40.30.10">
    <property type="entry name" value="Translation factors"/>
    <property type="match status" value="2"/>
</dbReference>
<keyword evidence="6" id="KW-0342">GTP-binding</keyword>
<dbReference type="SUPFAM" id="SSF50447">
    <property type="entry name" value="Translation proteins"/>
    <property type="match status" value="1"/>
</dbReference>
<dbReference type="InterPro" id="IPR009001">
    <property type="entry name" value="Transl_elong_EF1A/Init_IF2_C"/>
</dbReference>
<dbReference type="InterPro" id="IPR015191">
    <property type="entry name" value="SelB_WHD4"/>
</dbReference>
<dbReference type="NCBIfam" id="TIGR00231">
    <property type="entry name" value="small_GTP"/>
    <property type="match status" value="1"/>
</dbReference>
<keyword evidence="3" id="KW-0963">Cytoplasm</keyword>
<dbReference type="Gene3D" id="1.10.10.10">
    <property type="entry name" value="Winged helix-like DNA-binding domain superfamily/Winged helix DNA-binding domain"/>
    <property type="match status" value="1"/>
</dbReference>
<gene>
    <name evidence="10" type="ORF">L21TH_2103</name>
</gene>
<dbReference type="EMBL" id="ARZA01000236">
    <property type="protein sequence ID" value="EOC99798.1"/>
    <property type="molecule type" value="Genomic_DNA"/>
</dbReference>
<dbReference type="InterPro" id="IPR036388">
    <property type="entry name" value="WH-like_DNA-bd_sf"/>
</dbReference>
<dbReference type="Pfam" id="PF00009">
    <property type="entry name" value="GTP_EFTU"/>
    <property type="match status" value="1"/>
</dbReference>
<dbReference type="STRING" id="1304284.L21TH_2103"/>
<dbReference type="Pfam" id="PF09106">
    <property type="entry name" value="WHD_2nd_SelB"/>
    <property type="match status" value="1"/>
</dbReference>
<dbReference type="OrthoDB" id="9804504at2"/>
<dbReference type="GO" id="GO:0003924">
    <property type="term" value="F:GTPase activity"/>
    <property type="evidence" value="ECO:0007669"/>
    <property type="project" value="InterPro"/>
</dbReference>
<comment type="caution">
    <text evidence="10">The sequence shown here is derived from an EMBL/GenBank/DDBJ whole genome shotgun (WGS) entry which is preliminary data.</text>
</comment>
<dbReference type="InterPro" id="IPR005225">
    <property type="entry name" value="Small_GTP-bd"/>
</dbReference>
<accession>R1CSW8</accession>
<dbReference type="InterPro" id="IPR004535">
    <property type="entry name" value="Transl_elong_SelB"/>
</dbReference>
<comment type="function">
    <text evidence="7">Translation factor necessary for the incorporation of selenocysteine into proteins. It probably replaces EF-Tu for the insertion of selenocysteine directed by the UGA codon. SelB binds GTP and GDP.</text>
</comment>
<dbReference type="InterPro" id="IPR031157">
    <property type="entry name" value="G_TR_CS"/>
</dbReference>
<dbReference type="PROSITE" id="PS00301">
    <property type="entry name" value="G_TR_1"/>
    <property type="match status" value="1"/>
</dbReference>
<dbReference type="PROSITE" id="PS51722">
    <property type="entry name" value="G_TR_2"/>
    <property type="match status" value="1"/>
</dbReference>
<dbReference type="GO" id="GO:0005737">
    <property type="term" value="C:cytoplasm"/>
    <property type="evidence" value="ECO:0007669"/>
    <property type="project" value="UniProtKB-SubCell"/>
</dbReference>
<keyword evidence="4" id="KW-0547">Nucleotide-binding</keyword>
<dbReference type="InterPro" id="IPR015190">
    <property type="entry name" value="Elong_fac_SelB-wing-hlx_typ-2"/>
</dbReference>
<dbReference type="InterPro" id="IPR009000">
    <property type="entry name" value="Transl_B-barrel_sf"/>
</dbReference>
<evidence type="ECO:0000256" key="1">
    <source>
        <dbReference type="ARBA" id="ARBA00004496"/>
    </source>
</evidence>
<dbReference type="RefSeq" id="WP_006315656.1">
    <property type="nucleotide sequence ID" value="NZ_ARZA01000236.1"/>
</dbReference>
<evidence type="ECO:0000313" key="10">
    <source>
        <dbReference type="EMBL" id="EOC99798.1"/>
    </source>
</evidence>
<dbReference type="Gene3D" id="1.10.10.2770">
    <property type="match status" value="1"/>
</dbReference>
<dbReference type="SUPFAM" id="SSF52540">
    <property type="entry name" value="P-loop containing nucleoside triphosphate hydrolases"/>
    <property type="match status" value="1"/>
</dbReference>
<dbReference type="SUPFAM" id="SSF46785">
    <property type="entry name" value="Winged helix' DNA-binding domain"/>
    <property type="match status" value="3"/>
</dbReference>
<dbReference type="PATRIC" id="fig|1304284.3.peg.2068"/>
<keyword evidence="11" id="KW-1185">Reference proteome</keyword>
<comment type="subcellular location">
    <subcellularLocation>
        <location evidence="1">Cytoplasm</location>
    </subcellularLocation>
</comment>
<dbReference type="eggNOG" id="COG3276">
    <property type="taxonomic scope" value="Bacteria"/>
</dbReference>
<dbReference type="SUPFAM" id="SSF50465">
    <property type="entry name" value="EF-Tu/eEF-1alpha/eIF2-gamma C-terminal domain"/>
    <property type="match status" value="1"/>
</dbReference>
<evidence type="ECO:0000256" key="4">
    <source>
        <dbReference type="ARBA" id="ARBA00022741"/>
    </source>
</evidence>
<evidence type="ECO:0000259" key="9">
    <source>
        <dbReference type="PROSITE" id="PS51722"/>
    </source>
</evidence>
<evidence type="ECO:0000256" key="3">
    <source>
        <dbReference type="ARBA" id="ARBA00022490"/>
    </source>
</evidence>
<dbReference type="GO" id="GO:0003746">
    <property type="term" value="F:translation elongation factor activity"/>
    <property type="evidence" value="ECO:0007669"/>
    <property type="project" value="UniProtKB-KW"/>
</dbReference>
<dbReference type="Pfam" id="PF09107">
    <property type="entry name" value="WHD_3rd_SelB"/>
    <property type="match status" value="1"/>
</dbReference>
<dbReference type="Gene3D" id="3.40.50.300">
    <property type="entry name" value="P-loop containing nucleotide triphosphate hydrolases"/>
    <property type="match status" value="1"/>
</dbReference>
<dbReference type="InterPro" id="IPR027417">
    <property type="entry name" value="P-loop_NTPase"/>
</dbReference>
<keyword evidence="10" id="KW-0251">Elongation factor</keyword>
<reference evidence="10 11" key="1">
    <citation type="journal article" date="2015" name="Geomicrobiol. J.">
        <title>Caldisalinibacter kiritimatiensis gen. nov., sp. nov., a moderately thermohalophilic thiosulfate-reducing bacterium from a hypersaline microbial mat.</title>
        <authorList>
            <person name="Ben Hania W."/>
            <person name="Joseph M."/>
            <person name="Fiebig A."/>
            <person name="Bunk B."/>
            <person name="Klenk H.-P."/>
            <person name="Fardeau M.-L."/>
            <person name="Spring S."/>
        </authorList>
    </citation>
    <scope>NUCLEOTIDE SEQUENCE [LARGE SCALE GENOMIC DNA]</scope>
    <source>
        <strain evidence="10 11">L21-TH-D2</strain>
    </source>
</reference>
<evidence type="ECO:0000256" key="5">
    <source>
        <dbReference type="ARBA" id="ARBA00022917"/>
    </source>
</evidence>
<dbReference type="InterPro" id="IPR004161">
    <property type="entry name" value="EFTu-like_2"/>
</dbReference>
<dbReference type="GO" id="GO:0003723">
    <property type="term" value="F:RNA binding"/>
    <property type="evidence" value="ECO:0007669"/>
    <property type="project" value="InterPro"/>
</dbReference>
<organism evidence="10 11">
    <name type="scientific">Caldisalinibacter kiritimatiensis</name>
    <dbReference type="NCBI Taxonomy" id="1304284"/>
    <lineage>
        <taxon>Bacteria</taxon>
        <taxon>Bacillati</taxon>
        <taxon>Bacillota</taxon>
        <taxon>Tissierellia</taxon>
        <taxon>Tissierellales</taxon>
        <taxon>Thermohalobacteraceae</taxon>
        <taxon>Caldisalinibacter</taxon>
    </lineage>
</organism>
<evidence type="ECO:0000313" key="11">
    <source>
        <dbReference type="Proteomes" id="UP000013378"/>
    </source>
</evidence>
<dbReference type="PRINTS" id="PR00315">
    <property type="entry name" value="ELONGATNFCT"/>
</dbReference>
<proteinExistence type="predicted"/>
<keyword evidence="5" id="KW-0648">Protein biosynthesis</keyword>
<name>R1CSW8_9FIRM</name>
<dbReference type="InterPro" id="IPR036390">
    <property type="entry name" value="WH_DNA-bd_sf"/>
</dbReference>